<dbReference type="RefSeq" id="WP_285578942.1">
    <property type="nucleotide sequence ID" value="NZ_BSTK01000012.1"/>
</dbReference>
<evidence type="ECO:0008006" key="3">
    <source>
        <dbReference type="Google" id="ProtNLM"/>
    </source>
</evidence>
<name>A0A9W6SB22_9ACTN</name>
<protein>
    <recommendedName>
        <fullName evidence="3">SMI1/KNR4 family protein</fullName>
    </recommendedName>
</protein>
<proteinExistence type="predicted"/>
<gene>
    <name evidence="1" type="ORF">Airi02_069060</name>
</gene>
<accession>A0A9W6SB22</accession>
<dbReference type="AlphaFoldDB" id="A0A9W6SB22"/>
<dbReference type="EMBL" id="BSTK01000012">
    <property type="protein sequence ID" value="GLY88977.1"/>
    <property type="molecule type" value="Genomic_DNA"/>
</dbReference>
<sequence>MTSPSNETSKELILPVALTELAQVLYTQEPPYDDEDNPDEQGPYIDFEPYERFMTPDEFAFGSWTGNDEVDGSEFRVFGSTGAGDKLGFWLVRPGVPVDEQPVVHFGSEGGASVMACDLGDLLWYFANGFLYDAQPNEALRLIAEHHAPERRRSNEEIEAAAEAEFPGFSAYITSLCR</sequence>
<reference evidence="1" key="1">
    <citation type="submission" date="2023-03" db="EMBL/GenBank/DDBJ databases">
        <title>Actinoallomurus iriomotensis NBRC 103684.</title>
        <authorList>
            <person name="Ichikawa N."/>
            <person name="Sato H."/>
            <person name="Tonouchi N."/>
        </authorList>
    </citation>
    <scope>NUCLEOTIDE SEQUENCE</scope>
    <source>
        <strain evidence="1">NBRC 103684</strain>
    </source>
</reference>
<comment type="caution">
    <text evidence="1">The sequence shown here is derived from an EMBL/GenBank/DDBJ whole genome shotgun (WGS) entry which is preliminary data.</text>
</comment>
<evidence type="ECO:0000313" key="1">
    <source>
        <dbReference type="EMBL" id="GLY88977.1"/>
    </source>
</evidence>
<keyword evidence="2" id="KW-1185">Reference proteome</keyword>
<evidence type="ECO:0000313" key="2">
    <source>
        <dbReference type="Proteomes" id="UP001165074"/>
    </source>
</evidence>
<organism evidence="1 2">
    <name type="scientific">Actinoallomurus iriomotensis</name>
    <dbReference type="NCBI Taxonomy" id="478107"/>
    <lineage>
        <taxon>Bacteria</taxon>
        <taxon>Bacillati</taxon>
        <taxon>Actinomycetota</taxon>
        <taxon>Actinomycetes</taxon>
        <taxon>Streptosporangiales</taxon>
        <taxon>Thermomonosporaceae</taxon>
        <taxon>Actinoallomurus</taxon>
    </lineage>
</organism>
<dbReference type="Proteomes" id="UP001165074">
    <property type="component" value="Unassembled WGS sequence"/>
</dbReference>